<feature type="domain" description="Ubiquitin-like" evidence="2">
    <location>
        <begin position="192"/>
        <end position="241"/>
    </location>
</feature>
<evidence type="ECO:0000256" key="1">
    <source>
        <dbReference type="SAM" id="MobiDB-lite"/>
    </source>
</evidence>
<dbReference type="SUPFAM" id="SSF54236">
    <property type="entry name" value="Ubiquitin-like"/>
    <property type="match status" value="1"/>
</dbReference>
<feature type="compositionally biased region" description="Basic residues" evidence="1">
    <location>
        <begin position="1"/>
        <end position="11"/>
    </location>
</feature>
<dbReference type="CDD" id="cd17039">
    <property type="entry name" value="Ubl_ubiquitin_like"/>
    <property type="match status" value="1"/>
</dbReference>
<dbReference type="Gene3D" id="3.10.20.90">
    <property type="entry name" value="Phosphatidylinositol 3-kinase Catalytic Subunit, Chain A, domain 1"/>
    <property type="match status" value="1"/>
</dbReference>
<reference evidence="3 4" key="1">
    <citation type="submission" date="2023-05" db="EMBL/GenBank/DDBJ databases">
        <title>A 100% complete, gapless, phased diploid assembly of the Scenedesmus obliquus UTEX 3031 genome.</title>
        <authorList>
            <person name="Biondi T.C."/>
            <person name="Hanschen E.R."/>
            <person name="Kwon T."/>
            <person name="Eng W."/>
            <person name="Kruse C.P.S."/>
            <person name="Koehler S.I."/>
            <person name="Kunde Y."/>
            <person name="Gleasner C.D."/>
            <person name="You Mak K.T."/>
            <person name="Polle J."/>
            <person name="Hovde B.T."/>
            <person name="Starkenburg S.R."/>
        </authorList>
    </citation>
    <scope>NUCLEOTIDE SEQUENCE [LARGE SCALE GENOMIC DNA]</scope>
    <source>
        <strain evidence="3 4">DOE0152z</strain>
    </source>
</reference>
<dbReference type="InterPro" id="IPR000626">
    <property type="entry name" value="Ubiquitin-like_dom"/>
</dbReference>
<gene>
    <name evidence="3" type="ORF">OEZ85_001897</name>
</gene>
<evidence type="ECO:0000259" key="2">
    <source>
        <dbReference type="PROSITE" id="PS50053"/>
    </source>
</evidence>
<feature type="compositionally biased region" description="Low complexity" evidence="1">
    <location>
        <begin position="25"/>
        <end position="40"/>
    </location>
</feature>
<proteinExistence type="predicted"/>
<keyword evidence="4" id="KW-1185">Reference proteome</keyword>
<accession>A0ABY8U191</accession>
<protein>
    <recommendedName>
        <fullName evidence="2">Ubiquitin-like domain-containing protein</fullName>
    </recommendedName>
</protein>
<dbReference type="PROSITE" id="PS50053">
    <property type="entry name" value="UBIQUITIN_2"/>
    <property type="match status" value="1"/>
</dbReference>
<feature type="region of interest" description="Disordered" evidence="1">
    <location>
        <begin position="1"/>
        <end position="57"/>
    </location>
</feature>
<dbReference type="Proteomes" id="UP001244341">
    <property type="component" value="Chromosome 6b"/>
</dbReference>
<sequence>MLRKLLGKSKKTKEGEERDQEAEEQQQQQQQQQQQEEQQQGSAMDFITDGPPTTWTGEELAAGRANYSSDESYELSFSKQNPTPGTGRTGFIPVAPNNYPFYSSSDEVYTPVLQSDGGQLSEWQPMYQPSREQAEADRAAAYEAGVPHGYVAPGDRFKGLPTIQLQVVSELHDDSEYGSDVAADGSHSGGPFSITVSPKMRVEELRAVIRDVGGILPALQRLSYAGKHLDDAQRTLEQYGIGYWHNKFPHWPIRVRRF</sequence>
<dbReference type="EMBL" id="CP126213">
    <property type="protein sequence ID" value="WIA15219.1"/>
    <property type="molecule type" value="Genomic_DNA"/>
</dbReference>
<dbReference type="Pfam" id="PF00240">
    <property type="entry name" value="ubiquitin"/>
    <property type="match status" value="1"/>
</dbReference>
<evidence type="ECO:0000313" key="4">
    <source>
        <dbReference type="Proteomes" id="UP001244341"/>
    </source>
</evidence>
<evidence type="ECO:0000313" key="3">
    <source>
        <dbReference type="EMBL" id="WIA15219.1"/>
    </source>
</evidence>
<dbReference type="InterPro" id="IPR029071">
    <property type="entry name" value="Ubiquitin-like_domsf"/>
</dbReference>
<organism evidence="3 4">
    <name type="scientific">Tetradesmus obliquus</name>
    <name type="common">Green alga</name>
    <name type="synonym">Acutodesmus obliquus</name>
    <dbReference type="NCBI Taxonomy" id="3088"/>
    <lineage>
        <taxon>Eukaryota</taxon>
        <taxon>Viridiplantae</taxon>
        <taxon>Chlorophyta</taxon>
        <taxon>core chlorophytes</taxon>
        <taxon>Chlorophyceae</taxon>
        <taxon>CS clade</taxon>
        <taxon>Sphaeropleales</taxon>
        <taxon>Scenedesmaceae</taxon>
        <taxon>Tetradesmus</taxon>
    </lineage>
</organism>
<name>A0ABY8U191_TETOB</name>